<name>A0A5B7I1L3_PORTR</name>
<evidence type="ECO:0000313" key="2">
    <source>
        <dbReference type="Proteomes" id="UP000324222"/>
    </source>
</evidence>
<dbReference type="EMBL" id="VSRR010046248">
    <property type="protein sequence ID" value="MPC77602.1"/>
    <property type="molecule type" value="Genomic_DNA"/>
</dbReference>
<dbReference type="AlphaFoldDB" id="A0A5B7I1L3"/>
<evidence type="ECO:0000313" key="1">
    <source>
        <dbReference type="EMBL" id="MPC77602.1"/>
    </source>
</evidence>
<keyword evidence="2" id="KW-1185">Reference proteome</keyword>
<proteinExistence type="predicted"/>
<accession>A0A5B7I1L3</accession>
<gene>
    <name evidence="1" type="ORF">E2C01_072060</name>
</gene>
<comment type="caution">
    <text evidence="1">The sequence shown here is derived from an EMBL/GenBank/DDBJ whole genome shotgun (WGS) entry which is preliminary data.</text>
</comment>
<sequence length="84" mass="9663">MSLDLVSLNLLAIKLQISWRIYLSSPLLCTLSVSHDPGVAMSSYTTRISCWVLLGSWSRRCSSLKRQQVALHLLPLFRFEMYFI</sequence>
<protein>
    <submittedName>
        <fullName evidence="1">Uncharacterized protein</fullName>
    </submittedName>
</protein>
<dbReference type="Proteomes" id="UP000324222">
    <property type="component" value="Unassembled WGS sequence"/>
</dbReference>
<organism evidence="1 2">
    <name type="scientific">Portunus trituberculatus</name>
    <name type="common">Swimming crab</name>
    <name type="synonym">Neptunus trituberculatus</name>
    <dbReference type="NCBI Taxonomy" id="210409"/>
    <lineage>
        <taxon>Eukaryota</taxon>
        <taxon>Metazoa</taxon>
        <taxon>Ecdysozoa</taxon>
        <taxon>Arthropoda</taxon>
        <taxon>Crustacea</taxon>
        <taxon>Multicrustacea</taxon>
        <taxon>Malacostraca</taxon>
        <taxon>Eumalacostraca</taxon>
        <taxon>Eucarida</taxon>
        <taxon>Decapoda</taxon>
        <taxon>Pleocyemata</taxon>
        <taxon>Brachyura</taxon>
        <taxon>Eubrachyura</taxon>
        <taxon>Portunoidea</taxon>
        <taxon>Portunidae</taxon>
        <taxon>Portuninae</taxon>
        <taxon>Portunus</taxon>
    </lineage>
</organism>
<reference evidence="1 2" key="1">
    <citation type="submission" date="2019-05" db="EMBL/GenBank/DDBJ databases">
        <title>Another draft genome of Portunus trituberculatus and its Hox gene families provides insights of decapod evolution.</title>
        <authorList>
            <person name="Jeong J.-H."/>
            <person name="Song I."/>
            <person name="Kim S."/>
            <person name="Choi T."/>
            <person name="Kim D."/>
            <person name="Ryu S."/>
            <person name="Kim W."/>
        </authorList>
    </citation>
    <scope>NUCLEOTIDE SEQUENCE [LARGE SCALE GENOMIC DNA]</scope>
    <source>
        <tissue evidence="1">Muscle</tissue>
    </source>
</reference>